<reference evidence="3" key="1">
    <citation type="journal article" date="2011" name="Proc. Natl. Acad. Sci. U.S.A.">
        <title>Obligate biotrophy features unraveled by the genomic analysis of rust fungi.</title>
        <authorList>
            <person name="Duplessis S."/>
            <person name="Cuomo C.A."/>
            <person name="Lin Y.-C."/>
            <person name="Aerts A."/>
            <person name="Tisserant E."/>
            <person name="Veneault-Fourrey C."/>
            <person name="Joly D.L."/>
            <person name="Hacquard S."/>
            <person name="Amselem J."/>
            <person name="Cantarel B.L."/>
            <person name="Chiu R."/>
            <person name="Coutinho P.M."/>
            <person name="Feau N."/>
            <person name="Field M."/>
            <person name="Frey P."/>
            <person name="Gelhaye E."/>
            <person name="Goldberg J."/>
            <person name="Grabherr M.G."/>
            <person name="Kodira C.D."/>
            <person name="Kohler A."/>
            <person name="Kuees U."/>
            <person name="Lindquist E.A."/>
            <person name="Lucas S.M."/>
            <person name="Mago R."/>
            <person name="Mauceli E."/>
            <person name="Morin E."/>
            <person name="Murat C."/>
            <person name="Pangilinan J.L."/>
            <person name="Park R."/>
            <person name="Pearson M."/>
            <person name="Quesneville H."/>
            <person name="Rouhier N."/>
            <person name="Sakthikumar S."/>
            <person name="Salamov A.A."/>
            <person name="Schmutz J."/>
            <person name="Selles B."/>
            <person name="Shapiro H."/>
            <person name="Tanguay P."/>
            <person name="Tuskan G.A."/>
            <person name="Henrissat B."/>
            <person name="Van de Peer Y."/>
            <person name="Rouze P."/>
            <person name="Ellis J.G."/>
            <person name="Dodds P.N."/>
            <person name="Schein J.E."/>
            <person name="Zhong S."/>
            <person name="Hamelin R.C."/>
            <person name="Grigoriev I.V."/>
            <person name="Szabo L.J."/>
            <person name="Martin F."/>
        </authorList>
    </citation>
    <scope>NUCLEOTIDE SEQUENCE [LARGE SCALE GENOMIC DNA]</scope>
    <source>
        <strain evidence="3">98AG31 / pathotype 3-4-7</strain>
    </source>
</reference>
<dbReference type="STRING" id="747676.F4RNX9"/>
<dbReference type="KEGG" id="mlr:MELLADRAFT_107317"/>
<dbReference type="RefSeq" id="XP_007410884.1">
    <property type="nucleotide sequence ID" value="XM_007410822.1"/>
</dbReference>
<dbReference type="GeneID" id="18923131"/>
<keyword evidence="3" id="KW-1185">Reference proteome</keyword>
<evidence type="ECO:0000256" key="1">
    <source>
        <dbReference type="SAM" id="MobiDB-lite"/>
    </source>
</evidence>
<dbReference type="HOGENOM" id="CLU_976873_0_0_1"/>
<evidence type="ECO:0000313" key="3">
    <source>
        <dbReference type="Proteomes" id="UP000001072"/>
    </source>
</evidence>
<dbReference type="OrthoDB" id="2507701at2759"/>
<protein>
    <submittedName>
        <fullName evidence="2">Uncharacterized protein</fullName>
    </submittedName>
</protein>
<sequence>MPRGNKKVAERRRKVCTCKAFNCESGVYLDAQGLSQQGVELSPEAYEAHQQSELRNIAQAATSDAFDAHSFQDINLGSLSQDNHLVEILRELRVSPALQPSPSGSGEAADVAQVPDRSSREHHEDVILESSCTCPAIDTARECGIEFYNTTNFFTFNLRQVNPVCLHVALTTAIISIFEHASMFTASWLLDAQRITIELALTHGLLPNVSPGQLEPLQVKVLNQIPRTVDTVIGWLKIDPCLQFVNCCKGCFAMYPLASAPKRCTHRVADLPGAPSISEDPEDSGR</sequence>
<dbReference type="VEuPathDB" id="FungiDB:MELLADRAFT_107317"/>
<gene>
    <name evidence="2" type="ORF">MELLADRAFT_107317</name>
</gene>
<organism evidence="3">
    <name type="scientific">Melampsora larici-populina (strain 98AG31 / pathotype 3-4-7)</name>
    <name type="common">Poplar leaf rust fungus</name>
    <dbReference type="NCBI Taxonomy" id="747676"/>
    <lineage>
        <taxon>Eukaryota</taxon>
        <taxon>Fungi</taxon>
        <taxon>Dikarya</taxon>
        <taxon>Basidiomycota</taxon>
        <taxon>Pucciniomycotina</taxon>
        <taxon>Pucciniomycetes</taxon>
        <taxon>Pucciniales</taxon>
        <taxon>Melampsoraceae</taxon>
        <taxon>Melampsora</taxon>
    </lineage>
</organism>
<dbReference type="Proteomes" id="UP000001072">
    <property type="component" value="Unassembled WGS sequence"/>
</dbReference>
<dbReference type="InParanoid" id="F4RNX9"/>
<evidence type="ECO:0000313" key="2">
    <source>
        <dbReference type="EMBL" id="EGG05828.1"/>
    </source>
</evidence>
<dbReference type="AlphaFoldDB" id="F4RNX9"/>
<dbReference type="EMBL" id="GL883111">
    <property type="protein sequence ID" value="EGG05828.1"/>
    <property type="molecule type" value="Genomic_DNA"/>
</dbReference>
<feature type="region of interest" description="Disordered" evidence="1">
    <location>
        <begin position="97"/>
        <end position="124"/>
    </location>
</feature>
<proteinExistence type="predicted"/>
<accession>F4RNX9</accession>
<name>F4RNX9_MELLP</name>